<proteinExistence type="predicted"/>
<accession>A0A8U0HY46</accession>
<organism evidence="1 2">
    <name type="scientific">Halorussus limi</name>
    <dbReference type="NCBI Taxonomy" id="2938695"/>
    <lineage>
        <taxon>Archaea</taxon>
        <taxon>Methanobacteriati</taxon>
        <taxon>Methanobacteriota</taxon>
        <taxon>Stenosarchaea group</taxon>
        <taxon>Halobacteria</taxon>
        <taxon>Halobacteriales</taxon>
        <taxon>Haladaptataceae</taxon>
        <taxon>Halorussus</taxon>
    </lineage>
</organism>
<reference evidence="1 2" key="1">
    <citation type="submission" date="2022-04" db="EMBL/GenBank/DDBJ databases">
        <title>Diverse halophilic archaea isolated from saline environments.</title>
        <authorList>
            <person name="Cui H.-L."/>
        </authorList>
    </citation>
    <scope>NUCLEOTIDE SEQUENCE [LARGE SCALE GENOMIC DNA]</scope>
    <source>
        <strain evidence="1 2">XZYJT49</strain>
    </source>
</reference>
<dbReference type="GeneID" id="72184750"/>
<sequence>MANEHIVPQAYLQNFAPDGEGLISRYSLLDEHEGGDYHPPRDRYPIRKAASYENFADGLLESGETNIAEREMISTIRNILDGEVLSAKDVPGVSSFISFQTTRSINSRLYYTAKERLPLDEFNEGVQDWFSAISYNTSEGHTLLQYMGWVLIENKTDLPFFTSDEPVVEAQGKQFDNLDTTAKELIGRQIFCPIGPDHLLLLLDPSLYDVDGLLWELEPEEDIQQLPDEMFTRVEVADREEVWKFNLLQPLNAYREVFAPVGNGERLERTVERLCSAFPDDDFVRGNTPDFEEMLRAYTIAASGPKSPEQREWYLREGSDIISSRGKKVRALEQFSHSISVISDLEMKSPNAEYWAEILEEIGQVSSEQYLDAESL</sequence>
<keyword evidence="2" id="KW-1185">Reference proteome</keyword>
<dbReference type="KEGG" id="halx:M0R89_06085"/>
<protein>
    <submittedName>
        <fullName evidence="1">DUF4238 domain-containing protein</fullName>
    </submittedName>
</protein>
<gene>
    <name evidence="1" type="ORF">M0R89_06085</name>
</gene>
<dbReference type="EMBL" id="CP096659">
    <property type="protein sequence ID" value="UPV75631.1"/>
    <property type="molecule type" value="Genomic_DNA"/>
</dbReference>
<evidence type="ECO:0000313" key="1">
    <source>
        <dbReference type="EMBL" id="UPV75631.1"/>
    </source>
</evidence>
<dbReference type="AlphaFoldDB" id="A0A8U0HY46"/>
<dbReference type="Pfam" id="PF14022">
    <property type="entry name" value="DUF4238"/>
    <property type="match status" value="1"/>
</dbReference>
<dbReference type="RefSeq" id="WP_248651669.1">
    <property type="nucleotide sequence ID" value="NZ_CP096659.1"/>
</dbReference>
<dbReference type="InterPro" id="IPR025332">
    <property type="entry name" value="DUF4238"/>
</dbReference>
<evidence type="ECO:0000313" key="2">
    <source>
        <dbReference type="Proteomes" id="UP000830729"/>
    </source>
</evidence>
<name>A0A8U0HY46_9EURY</name>
<dbReference type="Proteomes" id="UP000830729">
    <property type="component" value="Chromosome"/>
</dbReference>